<evidence type="ECO:0000313" key="3">
    <source>
        <dbReference type="Proteomes" id="UP001597480"/>
    </source>
</evidence>
<dbReference type="EC" id="4.2.1.-" evidence="2"/>
<dbReference type="PANTHER" id="PTHR30272">
    <property type="entry name" value="3-HYDROXYACYL-[ACYL-CARRIER-PROTEIN] DEHYDRATASE"/>
    <property type="match status" value="1"/>
</dbReference>
<dbReference type="EMBL" id="JBHUMD010000007">
    <property type="protein sequence ID" value="MFD2601782.1"/>
    <property type="molecule type" value="Genomic_DNA"/>
</dbReference>
<proteinExistence type="predicted"/>
<name>A0ABW5NRS1_9FLAO</name>
<dbReference type="GO" id="GO:0016829">
    <property type="term" value="F:lyase activity"/>
    <property type="evidence" value="ECO:0007669"/>
    <property type="project" value="UniProtKB-KW"/>
</dbReference>
<reference evidence="3" key="1">
    <citation type="journal article" date="2019" name="Int. J. Syst. Evol. Microbiol.">
        <title>The Global Catalogue of Microorganisms (GCM) 10K type strain sequencing project: providing services to taxonomists for standard genome sequencing and annotation.</title>
        <authorList>
            <consortium name="The Broad Institute Genomics Platform"/>
            <consortium name="The Broad Institute Genome Sequencing Center for Infectious Disease"/>
            <person name="Wu L."/>
            <person name="Ma J."/>
        </authorList>
    </citation>
    <scope>NUCLEOTIDE SEQUENCE [LARGE SCALE GENOMIC DNA]</scope>
    <source>
        <strain evidence="3">KCTC 42107</strain>
    </source>
</reference>
<dbReference type="Gene3D" id="3.10.129.10">
    <property type="entry name" value="Hotdog Thioesterase"/>
    <property type="match status" value="1"/>
</dbReference>
<accession>A0ABW5NRS1</accession>
<dbReference type="Pfam" id="PF07977">
    <property type="entry name" value="FabA"/>
    <property type="match status" value="1"/>
</dbReference>
<keyword evidence="1 2" id="KW-0456">Lyase</keyword>
<dbReference type="PANTHER" id="PTHR30272:SF1">
    <property type="entry name" value="3-HYDROXYACYL-[ACYL-CARRIER-PROTEIN] DEHYDRATASE"/>
    <property type="match status" value="1"/>
</dbReference>
<dbReference type="InterPro" id="IPR029069">
    <property type="entry name" value="HotDog_dom_sf"/>
</dbReference>
<evidence type="ECO:0000256" key="1">
    <source>
        <dbReference type="ARBA" id="ARBA00023239"/>
    </source>
</evidence>
<comment type="caution">
    <text evidence="2">The sequence shown here is derived from an EMBL/GenBank/DDBJ whole genome shotgun (WGS) entry which is preliminary data.</text>
</comment>
<dbReference type="InterPro" id="IPR013114">
    <property type="entry name" value="FabA_FabZ"/>
</dbReference>
<keyword evidence="2" id="KW-0808">Transferase</keyword>
<dbReference type="RefSeq" id="WP_379820312.1">
    <property type="nucleotide sequence ID" value="NZ_JBHUMD010000007.1"/>
</dbReference>
<keyword evidence="3" id="KW-1185">Reference proteome</keyword>
<sequence>MSKTIEELIPHRKPFLFVDEIVSISGEEIVGLQTFNDRDNPVLTGYFPPGKIPGTIILESMAQCGGAGVRLLGVAEGVFALAHIETAQFYKGVHYNEQIKYVIKNVRLSAKMVKQEGRAYVNDELILEAAWLSIKIDTSAM</sequence>
<protein>
    <submittedName>
        <fullName evidence="2">3-hydroxyacyl-ACP dehydratase FabZ family protein</fullName>
        <ecNumber evidence="2">4.2.1.-</ecNumber>
    </submittedName>
</protein>
<dbReference type="Proteomes" id="UP001597480">
    <property type="component" value="Unassembled WGS sequence"/>
</dbReference>
<organism evidence="2 3">
    <name type="scientific">Flavobacterium suzhouense</name>
    <dbReference type="NCBI Taxonomy" id="1529638"/>
    <lineage>
        <taxon>Bacteria</taxon>
        <taxon>Pseudomonadati</taxon>
        <taxon>Bacteroidota</taxon>
        <taxon>Flavobacteriia</taxon>
        <taxon>Flavobacteriales</taxon>
        <taxon>Flavobacteriaceae</taxon>
        <taxon>Flavobacterium</taxon>
    </lineage>
</organism>
<dbReference type="SUPFAM" id="SSF54637">
    <property type="entry name" value="Thioesterase/thiol ester dehydrase-isomerase"/>
    <property type="match status" value="1"/>
</dbReference>
<dbReference type="GO" id="GO:0016740">
    <property type="term" value="F:transferase activity"/>
    <property type="evidence" value="ECO:0007669"/>
    <property type="project" value="UniProtKB-KW"/>
</dbReference>
<gene>
    <name evidence="2" type="ORF">ACFSR3_06910</name>
</gene>
<evidence type="ECO:0000313" key="2">
    <source>
        <dbReference type="EMBL" id="MFD2601782.1"/>
    </source>
</evidence>